<sequence>MKNRRYIRAVAGCLPSLRNGCLRVLVALAWLAGPGPAGAQHNEVRFDHFSVEQGIGHKNAYCLMQDRQGYVWIGTKNGLSYYNGYTFESFRHDPEDPRTLSSNHVQALYEDRDGFIWVGTADGGLNRLDRKTGACTVYKYDPRNPNGIGSNNVCAIHQDEHGNLWVGTFGGGLSKLNPGTGQFKTYYRTEGLPQGLSSNNVISLYEDRAGALWLGTYGGGLCKLLPGEETFTVFGHDPQRPGSIAGNDVYAVHEDRNGFIWAGTNGSGLCRLNVSTGLFKTFRAGSGKPGGLPNDYVHAIEEDQLGYLWVGTVKEGGLHRFDPATETFGSYTHDRLSLSSLSNNNINAILADRAGTVWVATEGGGVDKFEAQSQVFRQFISNRGDKSTFEAGSVTALLEDATGTTWIGTTEGLYAYDDATGAYTLYDKLPGDRLLNLSSTVNALCEDNAGRIWVGTADNGLLVYDKKARTFRRFASDSFAKDGLTSDGIEAIHKDRRGILWIGTYDGGLCRLDPQTEVFASFWHDPNNPRSIASNALKVIFEDAAGSLWIGTKEAGLSRFDPGTQTFTNYRKDAKESGLTSNSITALAEADGALWVGTFDGGICRLDAGQKTFTPITTLDGLPEDNICGMVKDHKGNLWISTVSKGLVRYSPKTKRMKKFTVAEGLYSNEFQQSAYFRSKSGALFFGGANHFVSFDPAKITDREYAAPVYITGFTLMGEKQPLTGSELVLNHDQNFLEFEFAMLSFLDPARNQYAYILEGVDKNWNYIGTRRTASYTNLDPSEYVFRVKAADKNGTWNDKGVSVRIVIRPAWYSTWWARTLFVVLVVGSGVAYYKHRIRSVEKQKEVLEAQVMERTAQLLQKNQEIEAINDALESRVEQRTLELKQANESLVGANQELDMFIYRASHDIKGPVATLAGLCKVAALDVTEPKALEYINLLDRTCEKANQTLVRILGIYEIRNLEAEPQPVSLNDLIREIAGAAKAAPGYEKVKLHLESTAAVTLLADPVLVRTILVNLIDNAFRFSKRKENSYVSVRLAQGPGGEVCIQVRDNGMGILPDLRSKLFTMFFRGTVNASGTGLGLYIAKIAAERLNGRIELQPYRPEETVFEAFLPASLCLLSVANVSVAENAGMI</sequence>
<dbReference type="SUPFAM" id="SSF63829">
    <property type="entry name" value="Calcium-dependent phosphotriesterase"/>
    <property type="match status" value="3"/>
</dbReference>
<feature type="domain" description="Histidine kinase" evidence="6">
    <location>
        <begin position="904"/>
        <end position="1116"/>
    </location>
</feature>
<feature type="signal peptide" evidence="5">
    <location>
        <begin position="1"/>
        <end position="39"/>
    </location>
</feature>
<keyword evidence="5" id="KW-0732">Signal</keyword>
<gene>
    <name evidence="7" type="ORF">AVDCRST_MAG56-264</name>
</gene>
<dbReference type="InterPro" id="IPR011110">
    <property type="entry name" value="Reg_prop"/>
</dbReference>
<dbReference type="InterPro" id="IPR036890">
    <property type="entry name" value="HATPase_C_sf"/>
</dbReference>
<dbReference type="Gene3D" id="2.130.10.10">
    <property type="entry name" value="YVTN repeat-like/Quinoprotein amine dehydrogenase"/>
    <property type="match status" value="4"/>
</dbReference>
<proteinExistence type="predicted"/>
<dbReference type="InterPro" id="IPR036097">
    <property type="entry name" value="HisK_dim/P_sf"/>
</dbReference>
<evidence type="ECO:0000256" key="2">
    <source>
        <dbReference type="ARBA" id="ARBA00012438"/>
    </source>
</evidence>
<dbReference type="Gene3D" id="1.10.287.130">
    <property type="match status" value="1"/>
</dbReference>
<dbReference type="AlphaFoldDB" id="A0A6J4H9V0"/>
<dbReference type="PRINTS" id="PR00344">
    <property type="entry name" value="BCTRLSENSOR"/>
</dbReference>
<dbReference type="Pfam" id="PF07494">
    <property type="entry name" value="Reg_prop"/>
    <property type="match status" value="11"/>
</dbReference>
<dbReference type="EC" id="2.7.13.3" evidence="2"/>
<dbReference type="InterPro" id="IPR005467">
    <property type="entry name" value="His_kinase_dom"/>
</dbReference>
<dbReference type="Pfam" id="PF07495">
    <property type="entry name" value="Y_Y_Y"/>
    <property type="match status" value="1"/>
</dbReference>
<evidence type="ECO:0000256" key="4">
    <source>
        <dbReference type="SAM" id="Coils"/>
    </source>
</evidence>
<keyword evidence="4" id="KW-0175">Coiled coil</keyword>
<feature type="chain" id="PRO_5026756315" description="histidine kinase" evidence="5">
    <location>
        <begin position="40"/>
        <end position="1133"/>
    </location>
</feature>
<dbReference type="PANTHER" id="PTHR43547:SF2">
    <property type="entry name" value="HYBRID SIGNAL TRANSDUCTION HISTIDINE KINASE C"/>
    <property type="match status" value="1"/>
</dbReference>
<dbReference type="Gene3D" id="3.30.565.10">
    <property type="entry name" value="Histidine kinase-like ATPase, C-terminal domain"/>
    <property type="match status" value="1"/>
</dbReference>
<dbReference type="EMBL" id="CADCTQ010000028">
    <property type="protein sequence ID" value="CAA9218272.1"/>
    <property type="molecule type" value="Genomic_DNA"/>
</dbReference>
<dbReference type="GO" id="GO:0000155">
    <property type="term" value="F:phosphorelay sensor kinase activity"/>
    <property type="evidence" value="ECO:0007669"/>
    <property type="project" value="InterPro"/>
</dbReference>
<dbReference type="PROSITE" id="PS50109">
    <property type="entry name" value="HIS_KIN"/>
    <property type="match status" value="1"/>
</dbReference>
<dbReference type="InterPro" id="IPR015943">
    <property type="entry name" value="WD40/YVTN_repeat-like_dom_sf"/>
</dbReference>
<name>A0A6J4H9V0_9SPHI</name>
<dbReference type="InterPro" id="IPR003594">
    <property type="entry name" value="HATPase_dom"/>
</dbReference>
<protein>
    <recommendedName>
        <fullName evidence="2">histidine kinase</fullName>
        <ecNumber evidence="2">2.7.13.3</ecNumber>
    </recommendedName>
</protein>
<dbReference type="PANTHER" id="PTHR43547">
    <property type="entry name" value="TWO-COMPONENT HISTIDINE KINASE"/>
    <property type="match status" value="1"/>
</dbReference>
<organism evidence="7">
    <name type="scientific">uncultured Cytophagales bacterium</name>
    <dbReference type="NCBI Taxonomy" id="158755"/>
    <lineage>
        <taxon>Bacteria</taxon>
        <taxon>Pseudomonadati</taxon>
        <taxon>Bacteroidota</taxon>
        <taxon>Sphingobacteriia</taxon>
        <taxon>Sphingobacteriales</taxon>
        <taxon>environmental samples</taxon>
    </lineage>
</organism>
<dbReference type="SUPFAM" id="SSF47384">
    <property type="entry name" value="Homodimeric domain of signal transducing histidine kinase"/>
    <property type="match status" value="1"/>
</dbReference>
<evidence type="ECO:0000313" key="7">
    <source>
        <dbReference type="EMBL" id="CAA9218272.1"/>
    </source>
</evidence>
<dbReference type="CDD" id="cd00075">
    <property type="entry name" value="HATPase"/>
    <property type="match status" value="1"/>
</dbReference>
<evidence type="ECO:0000259" key="6">
    <source>
        <dbReference type="PROSITE" id="PS50109"/>
    </source>
</evidence>
<dbReference type="Gene3D" id="2.60.40.10">
    <property type="entry name" value="Immunoglobulins"/>
    <property type="match status" value="1"/>
</dbReference>
<comment type="catalytic activity">
    <reaction evidence="1">
        <text>ATP + protein L-histidine = ADP + protein N-phospho-L-histidine.</text>
        <dbReference type="EC" id="2.7.13.3"/>
    </reaction>
</comment>
<dbReference type="Pfam" id="PF02518">
    <property type="entry name" value="HATPase_c"/>
    <property type="match status" value="1"/>
</dbReference>
<keyword evidence="3" id="KW-0597">Phosphoprotein</keyword>
<dbReference type="SUPFAM" id="SSF101898">
    <property type="entry name" value="NHL repeat"/>
    <property type="match status" value="1"/>
</dbReference>
<reference evidence="7" key="1">
    <citation type="submission" date="2020-02" db="EMBL/GenBank/DDBJ databases">
        <authorList>
            <person name="Meier V. D."/>
        </authorList>
    </citation>
    <scope>NUCLEOTIDE SEQUENCE</scope>
    <source>
        <strain evidence="7">AVDCRST_MAG56</strain>
    </source>
</reference>
<dbReference type="SUPFAM" id="SSF55874">
    <property type="entry name" value="ATPase domain of HSP90 chaperone/DNA topoisomerase II/histidine kinase"/>
    <property type="match status" value="1"/>
</dbReference>
<dbReference type="InterPro" id="IPR011123">
    <property type="entry name" value="Y_Y_Y"/>
</dbReference>
<feature type="coiled-coil region" evidence="4">
    <location>
        <begin position="831"/>
        <end position="897"/>
    </location>
</feature>
<evidence type="ECO:0000256" key="5">
    <source>
        <dbReference type="SAM" id="SignalP"/>
    </source>
</evidence>
<dbReference type="InterPro" id="IPR013783">
    <property type="entry name" value="Ig-like_fold"/>
</dbReference>
<evidence type="ECO:0000256" key="1">
    <source>
        <dbReference type="ARBA" id="ARBA00000085"/>
    </source>
</evidence>
<evidence type="ECO:0000256" key="3">
    <source>
        <dbReference type="ARBA" id="ARBA00022553"/>
    </source>
</evidence>
<dbReference type="SMART" id="SM00387">
    <property type="entry name" value="HATPase_c"/>
    <property type="match status" value="1"/>
</dbReference>
<dbReference type="InterPro" id="IPR004358">
    <property type="entry name" value="Sig_transdc_His_kin-like_C"/>
</dbReference>
<accession>A0A6J4H9V0</accession>